<name>D1P9F7_9BACT</name>
<dbReference type="Pfam" id="PF13648">
    <property type="entry name" value="Lipocalin_4"/>
    <property type="match status" value="1"/>
</dbReference>
<comment type="caution">
    <text evidence="2">The sequence shown here is derived from an EMBL/GenBank/DDBJ whole genome shotgun (WGS) entry which is preliminary data.</text>
</comment>
<organism evidence="2 3">
    <name type="scientific">Segatella copri DSM 18205</name>
    <dbReference type="NCBI Taxonomy" id="537011"/>
    <lineage>
        <taxon>Bacteria</taxon>
        <taxon>Pseudomonadati</taxon>
        <taxon>Bacteroidota</taxon>
        <taxon>Bacteroidia</taxon>
        <taxon>Bacteroidales</taxon>
        <taxon>Prevotellaceae</taxon>
        <taxon>Segatella</taxon>
    </lineage>
</organism>
<sequence>MAVTFIVRIIKTKHRKSIINLKSNIMKKYLFFLLTLVVASFAFISCSSDDDSDNGDYDKSMIVGTWEMTAVKTSESGTYVDWPFRKTYATFNADGSYYGSGYFGTGRGTWSLKGNTLNTYVEGELFASYTIITATSTVSEMKMSIGDEAIWVKCQKQ</sequence>
<dbReference type="EMBL" id="ACBX02000004">
    <property type="protein sequence ID" value="EFB36725.1"/>
    <property type="molecule type" value="Genomic_DNA"/>
</dbReference>
<feature type="domain" description="Lipocalin-like" evidence="1">
    <location>
        <begin position="62"/>
        <end position="137"/>
    </location>
</feature>
<dbReference type="HOGENOM" id="CLU_156381_0_0_10"/>
<evidence type="ECO:0000313" key="3">
    <source>
        <dbReference type="Proteomes" id="UP000004477"/>
    </source>
</evidence>
<dbReference type="STRING" id="537011.PREVCOP_03772"/>
<protein>
    <recommendedName>
        <fullName evidence="1">Lipocalin-like domain-containing protein</fullName>
    </recommendedName>
</protein>
<keyword evidence="3" id="KW-1185">Reference proteome</keyword>
<evidence type="ECO:0000313" key="2">
    <source>
        <dbReference type="EMBL" id="EFB36725.1"/>
    </source>
</evidence>
<dbReference type="Proteomes" id="UP000004477">
    <property type="component" value="Unassembled WGS sequence"/>
</dbReference>
<proteinExistence type="predicted"/>
<gene>
    <name evidence="2" type="ORF">PREVCOP_03772</name>
</gene>
<dbReference type="InterPro" id="IPR024311">
    <property type="entry name" value="Lipocalin-like"/>
</dbReference>
<dbReference type="AlphaFoldDB" id="D1P9F7"/>
<reference evidence="2" key="1">
    <citation type="submission" date="2009-11" db="EMBL/GenBank/DDBJ databases">
        <authorList>
            <person name="Weinstock G."/>
            <person name="Sodergren E."/>
            <person name="Clifton S."/>
            <person name="Fulton L."/>
            <person name="Fulton B."/>
            <person name="Courtney L."/>
            <person name="Fronick C."/>
            <person name="Harrison M."/>
            <person name="Strong C."/>
            <person name="Farmer C."/>
            <person name="Delahaunty K."/>
            <person name="Markovic C."/>
            <person name="Hall O."/>
            <person name="Minx P."/>
            <person name="Tomlinson C."/>
            <person name="Mitreva M."/>
            <person name="Nelson J."/>
            <person name="Hou S."/>
            <person name="Wollam A."/>
            <person name="Pepin K.H."/>
            <person name="Johnson M."/>
            <person name="Bhonagiri V."/>
            <person name="Nash W.E."/>
            <person name="Warren W."/>
            <person name="Chinwalla A."/>
            <person name="Mardis E.R."/>
            <person name="Wilson R.K."/>
        </authorList>
    </citation>
    <scope>NUCLEOTIDE SEQUENCE [LARGE SCALE GENOMIC DNA]</scope>
    <source>
        <strain evidence="2">DSM 18205</strain>
    </source>
</reference>
<dbReference type="PaxDb" id="537011-PREVCOP_03772"/>
<accession>D1P9F7</accession>
<evidence type="ECO:0000259" key="1">
    <source>
        <dbReference type="Pfam" id="PF13648"/>
    </source>
</evidence>